<dbReference type="Proteomes" id="UP000198650">
    <property type="component" value="Unassembled WGS sequence"/>
</dbReference>
<dbReference type="OrthoDB" id="9816519at2"/>
<dbReference type="PROSITE" id="PS50111">
    <property type="entry name" value="CHEMOTAXIS_TRANSDUC_2"/>
    <property type="match status" value="1"/>
</dbReference>
<dbReference type="Pfam" id="PF22673">
    <property type="entry name" value="MCP-like_PDC_1"/>
    <property type="match status" value="1"/>
</dbReference>
<dbReference type="InterPro" id="IPR029151">
    <property type="entry name" value="Sensor-like_sf"/>
</dbReference>
<dbReference type="AlphaFoldDB" id="A0A1I0T7F7"/>
<dbReference type="SMART" id="SM00283">
    <property type="entry name" value="MA"/>
    <property type="match status" value="1"/>
</dbReference>
<gene>
    <name evidence="5" type="ORF">SAMN05192569_101345</name>
</gene>
<organism evidence="5 6">
    <name type="scientific">Parageobacillus thermantarcticus</name>
    <dbReference type="NCBI Taxonomy" id="186116"/>
    <lineage>
        <taxon>Bacteria</taxon>
        <taxon>Bacillati</taxon>
        <taxon>Bacillota</taxon>
        <taxon>Bacilli</taxon>
        <taxon>Bacillales</taxon>
        <taxon>Anoxybacillaceae</taxon>
        <taxon>Parageobacillus</taxon>
    </lineage>
</organism>
<feature type="coiled-coil region" evidence="3">
    <location>
        <begin position="119"/>
        <end position="146"/>
    </location>
</feature>
<evidence type="ECO:0000313" key="5">
    <source>
        <dbReference type="EMBL" id="SFA46956.1"/>
    </source>
</evidence>
<keyword evidence="6" id="KW-1185">Reference proteome</keyword>
<dbReference type="SUPFAM" id="SSF103190">
    <property type="entry name" value="Sensory domain-like"/>
    <property type="match status" value="1"/>
</dbReference>
<accession>A0A1I0T7F7</accession>
<evidence type="ECO:0000256" key="3">
    <source>
        <dbReference type="SAM" id="Coils"/>
    </source>
</evidence>
<sequence length="464" mass="51832">MFVLKHLLKKEENKNIHHPSSRNDRHAAGQIEVAADQLKGIIEQMKLAAVSLNQTSASSKQSTIELMRHLEETVKDTLQVSEKMRMIESSALKISAASQEIHSSSQLFYEELVHSWNALKKLQDEMEQLRESHRVLLQQMDSLVNRSQKINQILSTIGSISQRTSILALNASIEAARAGEHGKGFSVVANEVGKLAGQTSKAVEQTREILSVIQKEIASTTGMVKKETEQIENGSKEMINVLGILDSFKDKLSDITAMVSDSAQAVDAQTDSVQKIAVLLETISNMAMENKEYARKVALDMDHQHQNVEQIMSINDALEKTSNELQSLIKNDEASVAIHVDETVIGNTKKELFRLLQSRPLYEMDQQQHKKFLDEFLQSHPHVEAIWSNKLDGTFVYSNPPAGLVNAKARPWFMEASKGRTYVSDIYTSALTKRPCITISSPIFHHEQIVGVIGVDVSVQVVDR</sequence>
<dbReference type="Gene3D" id="3.30.450.20">
    <property type="entry name" value="PAS domain"/>
    <property type="match status" value="1"/>
</dbReference>
<dbReference type="CDD" id="cd18773">
    <property type="entry name" value="PDC1_HK_sensor"/>
    <property type="match status" value="1"/>
</dbReference>
<keyword evidence="3" id="KW-0175">Coiled coil</keyword>
<dbReference type="PANTHER" id="PTHR32089">
    <property type="entry name" value="METHYL-ACCEPTING CHEMOTAXIS PROTEIN MCPB"/>
    <property type="match status" value="1"/>
</dbReference>
<dbReference type="Pfam" id="PF00015">
    <property type="entry name" value="MCPsignal"/>
    <property type="match status" value="1"/>
</dbReference>
<dbReference type="GO" id="GO:0016020">
    <property type="term" value="C:membrane"/>
    <property type="evidence" value="ECO:0007669"/>
    <property type="project" value="InterPro"/>
</dbReference>
<dbReference type="PANTHER" id="PTHR32089:SF112">
    <property type="entry name" value="LYSOZYME-LIKE PROTEIN-RELATED"/>
    <property type="match status" value="1"/>
</dbReference>
<dbReference type="Gene3D" id="1.10.287.950">
    <property type="entry name" value="Methyl-accepting chemotaxis protein"/>
    <property type="match status" value="1"/>
</dbReference>
<dbReference type="EMBL" id="FOJS01000013">
    <property type="protein sequence ID" value="SFA46956.1"/>
    <property type="molecule type" value="Genomic_DNA"/>
</dbReference>
<evidence type="ECO:0000313" key="6">
    <source>
        <dbReference type="Proteomes" id="UP000198650"/>
    </source>
</evidence>
<dbReference type="SUPFAM" id="SSF58104">
    <property type="entry name" value="Methyl-accepting chemotaxis protein (MCP) signaling domain"/>
    <property type="match status" value="1"/>
</dbReference>
<keyword evidence="1 2" id="KW-0807">Transducer</keyword>
<evidence type="ECO:0000256" key="2">
    <source>
        <dbReference type="PROSITE-ProRule" id="PRU00284"/>
    </source>
</evidence>
<reference evidence="6" key="1">
    <citation type="submission" date="2016-10" db="EMBL/GenBank/DDBJ databases">
        <authorList>
            <person name="Varghese N."/>
            <person name="Submissions S."/>
        </authorList>
    </citation>
    <scope>NUCLEOTIDE SEQUENCE [LARGE SCALE GENOMIC DNA]</scope>
    <source>
        <strain evidence="6">M1</strain>
    </source>
</reference>
<dbReference type="RefSeq" id="WP_090948993.1">
    <property type="nucleotide sequence ID" value="NZ_FOJS01000013.1"/>
</dbReference>
<evidence type="ECO:0000256" key="1">
    <source>
        <dbReference type="ARBA" id="ARBA00023224"/>
    </source>
</evidence>
<dbReference type="GO" id="GO:0007165">
    <property type="term" value="P:signal transduction"/>
    <property type="evidence" value="ECO:0007669"/>
    <property type="project" value="UniProtKB-KW"/>
</dbReference>
<dbReference type="InterPro" id="IPR004089">
    <property type="entry name" value="MCPsignal_dom"/>
</dbReference>
<dbReference type="STRING" id="186116.SAMN05192569_101345"/>
<evidence type="ECO:0000259" key="4">
    <source>
        <dbReference type="PROSITE" id="PS50111"/>
    </source>
</evidence>
<name>A0A1I0T7F7_9BACL</name>
<protein>
    <submittedName>
        <fullName evidence="5">Methyl-accepting chemotaxis sensory transducer with Cache sensor</fullName>
    </submittedName>
</protein>
<feature type="domain" description="Methyl-accepting transducer" evidence="4">
    <location>
        <begin position="48"/>
        <end position="284"/>
    </location>
</feature>
<proteinExistence type="predicted"/>